<comment type="caution">
    <text evidence="1">The sequence shown here is derived from an EMBL/GenBank/DDBJ whole genome shotgun (WGS) entry which is preliminary data.</text>
</comment>
<dbReference type="Proteomes" id="UP000266723">
    <property type="component" value="Unassembled WGS sequence"/>
</dbReference>
<evidence type="ECO:0000313" key="2">
    <source>
        <dbReference type="Proteomes" id="UP000266723"/>
    </source>
</evidence>
<protein>
    <submittedName>
        <fullName evidence="1">Uncharacterized protein</fullName>
    </submittedName>
</protein>
<name>A0ABQ7DN69_BRACR</name>
<reference evidence="1 2" key="1">
    <citation type="journal article" date="2020" name="BMC Genomics">
        <title>Intraspecific diversification of the crop wild relative Brassica cretica Lam. using demographic model selection.</title>
        <authorList>
            <person name="Kioukis A."/>
            <person name="Michalopoulou V.A."/>
            <person name="Briers L."/>
            <person name="Pirintsos S."/>
            <person name="Studholme D.J."/>
            <person name="Pavlidis P."/>
            <person name="Sarris P.F."/>
        </authorList>
    </citation>
    <scope>NUCLEOTIDE SEQUENCE [LARGE SCALE GENOMIC DNA]</scope>
    <source>
        <strain evidence="2">cv. PFS-1207/04</strain>
    </source>
</reference>
<accession>A0ABQ7DN69</accession>
<keyword evidence="2" id="KW-1185">Reference proteome</keyword>
<organism evidence="1 2">
    <name type="scientific">Brassica cretica</name>
    <name type="common">Mustard</name>
    <dbReference type="NCBI Taxonomy" id="69181"/>
    <lineage>
        <taxon>Eukaryota</taxon>
        <taxon>Viridiplantae</taxon>
        <taxon>Streptophyta</taxon>
        <taxon>Embryophyta</taxon>
        <taxon>Tracheophyta</taxon>
        <taxon>Spermatophyta</taxon>
        <taxon>Magnoliopsida</taxon>
        <taxon>eudicotyledons</taxon>
        <taxon>Gunneridae</taxon>
        <taxon>Pentapetalae</taxon>
        <taxon>rosids</taxon>
        <taxon>malvids</taxon>
        <taxon>Brassicales</taxon>
        <taxon>Brassicaceae</taxon>
        <taxon>Brassiceae</taxon>
        <taxon>Brassica</taxon>
    </lineage>
</organism>
<gene>
    <name evidence="1" type="ORF">DY000_02031571</name>
</gene>
<evidence type="ECO:0000313" key="1">
    <source>
        <dbReference type="EMBL" id="KAF3579442.1"/>
    </source>
</evidence>
<sequence>MEIDSANFGSHSLALEGGGVRINLTLNHITLNQTCQLTTRIMCRLLLTEAVALISTLPQRDVSAANAPANAAALEEFKKMFATYEKRSEEQDRLVSTFVRPDPGFLNPTIPQPH</sequence>
<proteinExistence type="predicted"/>
<dbReference type="EMBL" id="QGKV02000649">
    <property type="protein sequence ID" value="KAF3579442.1"/>
    <property type="molecule type" value="Genomic_DNA"/>
</dbReference>